<sequence length="136" mass="14984">MQNPRAERIKTDPDPFEPFCLSQGFRVGDVIYLSGQAALDLEGNIIGAGDFDAQADQVFRNIDQLLTTAGSSLAEVVKVTIYLTDMSHFPKVIELRRKWFTAPYPADSIVEVRALALPELMIEIEAMAIAGVRKTG</sequence>
<dbReference type="Pfam" id="PF01042">
    <property type="entry name" value="Ribonuc_L-PSP"/>
    <property type="match status" value="1"/>
</dbReference>
<dbReference type="AlphaFoldDB" id="A0A9X3Z7C4"/>
<proteinExistence type="inferred from homology"/>
<dbReference type="Gene3D" id="3.30.1330.40">
    <property type="entry name" value="RutC-like"/>
    <property type="match status" value="1"/>
</dbReference>
<accession>A0A9X3Z7C4</accession>
<dbReference type="GO" id="GO:0019239">
    <property type="term" value="F:deaminase activity"/>
    <property type="evidence" value="ECO:0007669"/>
    <property type="project" value="TreeGrafter"/>
</dbReference>
<reference evidence="2" key="1">
    <citation type="submission" date="2022-08" db="EMBL/GenBank/DDBJ databases">
        <authorList>
            <person name="Vandamme P."/>
            <person name="Hettiarachchi A."/>
            <person name="Peeters C."/>
            <person name="Cnockaert M."/>
            <person name="Carlier A."/>
        </authorList>
    </citation>
    <scope>NUCLEOTIDE SEQUENCE</scope>
    <source>
        <strain evidence="2">LMG 31809</strain>
    </source>
</reference>
<comment type="similarity">
    <text evidence="1">Belongs to the RutC family.</text>
</comment>
<dbReference type="PANTHER" id="PTHR11803">
    <property type="entry name" value="2-IMINOBUTANOATE/2-IMINOPROPANOATE DEAMINASE RIDA"/>
    <property type="match status" value="1"/>
</dbReference>
<organism evidence="2 3">
    <name type="scientific">Govanella unica</name>
    <dbReference type="NCBI Taxonomy" id="2975056"/>
    <lineage>
        <taxon>Bacteria</taxon>
        <taxon>Pseudomonadati</taxon>
        <taxon>Pseudomonadota</taxon>
        <taxon>Alphaproteobacteria</taxon>
        <taxon>Emcibacterales</taxon>
        <taxon>Govanellaceae</taxon>
        <taxon>Govanella</taxon>
    </lineage>
</organism>
<evidence type="ECO:0000313" key="3">
    <source>
        <dbReference type="Proteomes" id="UP001141619"/>
    </source>
</evidence>
<evidence type="ECO:0000256" key="1">
    <source>
        <dbReference type="ARBA" id="ARBA00010552"/>
    </source>
</evidence>
<dbReference type="Proteomes" id="UP001141619">
    <property type="component" value="Unassembled WGS sequence"/>
</dbReference>
<dbReference type="CDD" id="cd00448">
    <property type="entry name" value="YjgF_YER057c_UK114_family"/>
    <property type="match status" value="1"/>
</dbReference>
<dbReference type="GO" id="GO:0005829">
    <property type="term" value="C:cytosol"/>
    <property type="evidence" value="ECO:0007669"/>
    <property type="project" value="TreeGrafter"/>
</dbReference>
<comment type="caution">
    <text evidence="2">The sequence shown here is derived from an EMBL/GenBank/DDBJ whole genome shotgun (WGS) entry which is preliminary data.</text>
</comment>
<dbReference type="InterPro" id="IPR035959">
    <property type="entry name" value="RutC-like_sf"/>
</dbReference>
<dbReference type="InterPro" id="IPR006175">
    <property type="entry name" value="YjgF/YER057c/UK114"/>
</dbReference>
<name>A0A9X3Z7C4_9PROT</name>
<dbReference type="EMBL" id="JANWOI010000003">
    <property type="protein sequence ID" value="MDA5193923.1"/>
    <property type="molecule type" value="Genomic_DNA"/>
</dbReference>
<dbReference type="RefSeq" id="WP_274943630.1">
    <property type="nucleotide sequence ID" value="NZ_JANWOI010000003.1"/>
</dbReference>
<keyword evidence="3" id="KW-1185">Reference proteome</keyword>
<dbReference type="PANTHER" id="PTHR11803:SF58">
    <property type="entry name" value="PROTEIN HMF1-RELATED"/>
    <property type="match status" value="1"/>
</dbReference>
<evidence type="ECO:0000313" key="2">
    <source>
        <dbReference type="EMBL" id="MDA5193923.1"/>
    </source>
</evidence>
<reference evidence="2" key="2">
    <citation type="journal article" date="2023" name="Syst. Appl. Microbiol.">
        <title>Govania unica gen. nov., sp. nov., a rare biosphere bacterium that represents a novel family in the class Alphaproteobacteria.</title>
        <authorList>
            <person name="Vandamme P."/>
            <person name="Peeters C."/>
            <person name="Hettiarachchi A."/>
            <person name="Cnockaert M."/>
            <person name="Carlier A."/>
        </authorList>
    </citation>
    <scope>NUCLEOTIDE SEQUENCE</scope>
    <source>
        <strain evidence="2">LMG 31809</strain>
    </source>
</reference>
<gene>
    <name evidence="2" type="ORF">NYP16_08165</name>
</gene>
<protein>
    <submittedName>
        <fullName evidence="2">RidA family protein</fullName>
    </submittedName>
</protein>
<dbReference type="SUPFAM" id="SSF55298">
    <property type="entry name" value="YjgF-like"/>
    <property type="match status" value="1"/>
</dbReference>